<sequence length="142" mass="14259">MASKLGNVGGGLVSSKSSSEAVSLMAGLSICVSCFGSILVFVSSLCLLEACVCSNIRKSRLMEPELLASSVLVSSGAAGAGLSPVFIPSFSWIWGMLPKKSSSCSVSSDEGSDASSTTSTVETSCVLAICGSVSLSSSQSQI</sequence>
<feature type="transmembrane region" description="Helical" evidence="1">
    <location>
        <begin position="69"/>
        <end position="94"/>
    </location>
</feature>
<reference evidence="2" key="1">
    <citation type="journal article" date="2021" name="Open Biol.">
        <title>Shared evolutionary footprints suggest mitochondrial oxidative damage underlies multiple complex I losses in fungi.</title>
        <authorList>
            <person name="Schikora-Tamarit M.A."/>
            <person name="Marcet-Houben M."/>
            <person name="Nosek J."/>
            <person name="Gabaldon T."/>
        </authorList>
    </citation>
    <scope>NUCLEOTIDE SEQUENCE</scope>
    <source>
        <strain evidence="2">NCAIM Y.01608</strain>
    </source>
</reference>
<name>A0A9P8NXH9_9ASCO</name>
<dbReference type="EMBL" id="JAEUBD010001468">
    <property type="protein sequence ID" value="KAH3661031.1"/>
    <property type="molecule type" value="Genomic_DNA"/>
</dbReference>
<organism evidence="2 3">
    <name type="scientific">Ogataea polymorpha</name>
    <dbReference type="NCBI Taxonomy" id="460523"/>
    <lineage>
        <taxon>Eukaryota</taxon>
        <taxon>Fungi</taxon>
        <taxon>Dikarya</taxon>
        <taxon>Ascomycota</taxon>
        <taxon>Saccharomycotina</taxon>
        <taxon>Pichiomycetes</taxon>
        <taxon>Pichiales</taxon>
        <taxon>Pichiaceae</taxon>
        <taxon>Ogataea</taxon>
    </lineage>
</organism>
<keyword evidence="1" id="KW-0812">Transmembrane</keyword>
<keyword evidence="3" id="KW-1185">Reference proteome</keyword>
<protein>
    <submittedName>
        <fullName evidence="2">Uncharacterized protein</fullName>
    </submittedName>
</protein>
<accession>A0A9P8NXH9</accession>
<evidence type="ECO:0000313" key="2">
    <source>
        <dbReference type="EMBL" id="KAH3661031.1"/>
    </source>
</evidence>
<keyword evidence="1" id="KW-0472">Membrane</keyword>
<evidence type="ECO:0000256" key="1">
    <source>
        <dbReference type="SAM" id="Phobius"/>
    </source>
</evidence>
<comment type="caution">
    <text evidence="2">The sequence shown here is derived from an EMBL/GenBank/DDBJ whole genome shotgun (WGS) entry which is preliminary data.</text>
</comment>
<proteinExistence type="predicted"/>
<feature type="transmembrane region" description="Helical" evidence="1">
    <location>
        <begin position="24"/>
        <end position="48"/>
    </location>
</feature>
<keyword evidence="1" id="KW-1133">Transmembrane helix</keyword>
<evidence type="ECO:0000313" key="3">
    <source>
        <dbReference type="Proteomes" id="UP000788993"/>
    </source>
</evidence>
<reference evidence="2" key="2">
    <citation type="submission" date="2021-01" db="EMBL/GenBank/DDBJ databases">
        <authorList>
            <person name="Schikora-Tamarit M.A."/>
        </authorList>
    </citation>
    <scope>NUCLEOTIDE SEQUENCE</scope>
    <source>
        <strain evidence="2">NCAIM Y.01608</strain>
    </source>
</reference>
<dbReference type="Proteomes" id="UP000788993">
    <property type="component" value="Unassembled WGS sequence"/>
</dbReference>
<gene>
    <name evidence="2" type="ORF">OGATHE_005363</name>
</gene>
<dbReference type="AlphaFoldDB" id="A0A9P8NXH9"/>